<organism evidence="1 2">
    <name type="scientific">Bradyrhizobium jicamae</name>
    <dbReference type="NCBI Taxonomy" id="280332"/>
    <lineage>
        <taxon>Bacteria</taxon>
        <taxon>Pseudomonadati</taxon>
        <taxon>Pseudomonadota</taxon>
        <taxon>Alphaproteobacteria</taxon>
        <taxon>Hyphomicrobiales</taxon>
        <taxon>Nitrobacteraceae</taxon>
        <taxon>Bradyrhizobium</taxon>
    </lineage>
</organism>
<comment type="caution">
    <text evidence="1">The sequence shown here is derived from an EMBL/GenBank/DDBJ whole genome shotgun (WGS) entry which is preliminary data.</text>
</comment>
<reference evidence="1 2" key="1">
    <citation type="submission" date="2014-03" db="EMBL/GenBank/DDBJ databases">
        <title>Bradyrhizobium valentinum sp. nov., isolated from effective nodules of Lupinus mariae-josephae, a lupine endemic of basic-lime soils in Eastern Spain.</title>
        <authorList>
            <person name="Duran D."/>
            <person name="Rey L."/>
            <person name="Navarro A."/>
            <person name="Busquets A."/>
            <person name="Imperial J."/>
            <person name="Ruiz-Argueso T."/>
        </authorList>
    </citation>
    <scope>NUCLEOTIDE SEQUENCE [LARGE SCALE GENOMIC DNA]</scope>
    <source>
        <strain evidence="1 2">PAC68</strain>
    </source>
</reference>
<protein>
    <submittedName>
        <fullName evidence="1">Uncharacterized protein</fullName>
    </submittedName>
</protein>
<sequence length="89" mass="10555">MVSFTHRGERYSVEPFSIGYEEERDERGRPLLLRAWHDVAWRDFEVKFMSQIEIDGRHFSADRQGHEAMTIVLCDVYGRTWPKQPPSVD</sequence>
<gene>
    <name evidence="1" type="ORF">CQ12_30655</name>
</gene>
<dbReference type="Proteomes" id="UP000050863">
    <property type="component" value="Unassembled WGS sequence"/>
</dbReference>
<evidence type="ECO:0000313" key="1">
    <source>
        <dbReference type="EMBL" id="KRR07135.1"/>
    </source>
</evidence>
<name>A0A0R3LME7_9BRAD</name>
<dbReference type="EMBL" id="LLXZ01000104">
    <property type="protein sequence ID" value="KRR07135.1"/>
    <property type="molecule type" value="Genomic_DNA"/>
</dbReference>
<dbReference type="AlphaFoldDB" id="A0A0R3LME7"/>
<keyword evidence="2" id="KW-1185">Reference proteome</keyword>
<accession>A0A0R3LME7</accession>
<evidence type="ECO:0000313" key="2">
    <source>
        <dbReference type="Proteomes" id="UP000050863"/>
    </source>
</evidence>
<proteinExistence type="predicted"/>